<keyword evidence="1" id="KW-0812">Transmembrane</keyword>
<comment type="caution">
    <text evidence="2">The sequence shown here is derived from an EMBL/GenBank/DDBJ whole genome shotgun (WGS) entry which is preliminary data.</text>
</comment>
<keyword evidence="1" id="KW-1133">Transmembrane helix</keyword>
<protein>
    <recommendedName>
        <fullName evidence="4">DUF4367 domain-containing protein</fullName>
    </recommendedName>
</protein>
<dbReference type="Proteomes" id="UP001143480">
    <property type="component" value="Unassembled WGS sequence"/>
</dbReference>
<reference evidence="2" key="1">
    <citation type="journal article" date="2014" name="Int. J. Syst. Evol. Microbiol.">
        <title>Complete genome sequence of Corynebacterium casei LMG S-19264T (=DSM 44701T), isolated from a smear-ripened cheese.</title>
        <authorList>
            <consortium name="US DOE Joint Genome Institute (JGI-PGF)"/>
            <person name="Walter F."/>
            <person name="Albersmeier A."/>
            <person name="Kalinowski J."/>
            <person name="Ruckert C."/>
        </authorList>
    </citation>
    <scope>NUCLEOTIDE SEQUENCE</scope>
    <source>
        <strain evidence="2">VKM Ac-1321</strain>
    </source>
</reference>
<evidence type="ECO:0000256" key="1">
    <source>
        <dbReference type="SAM" id="Phobius"/>
    </source>
</evidence>
<dbReference type="AlphaFoldDB" id="A0A9W6NJ84"/>
<evidence type="ECO:0000313" key="3">
    <source>
        <dbReference type="Proteomes" id="UP001143480"/>
    </source>
</evidence>
<dbReference type="RefSeq" id="WP_261963910.1">
    <property type="nucleotide sequence ID" value="NZ_BAAAXA010000003.1"/>
</dbReference>
<keyword evidence="1" id="KW-0472">Membrane</keyword>
<reference evidence="2" key="2">
    <citation type="submission" date="2023-01" db="EMBL/GenBank/DDBJ databases">
        <authorList>
            <person name="Sun Q."/>
            <person name="Evtushenko L."/>
        </authorList>
    </citation>
    <scope>NUCLEOTIDE SEQUENCE</scope>
    <source>
        <strain evidence="2">VKM Ac-1321</strain>
    </source>
</reference>
<evidence type="ECO:0000313" key="2">
    <source>
        <dbReference type="EMBL" id="GLK98406.1"/>
    </source>
</evidence>
<gene>
    <name evidence="2" type="ORF">GCM10017581_001470</name>
</gene>
<organism evidence="2 3">
    <name type="scientific">Dactylosporangium matsuzakiense</name>
    <dbReference type="NCBI Taxonomy" id="53360"/>
    <lineage>
        <taxon>Bacteria</taxon>
        <taxon>Bacillati</taxon>
        <taxon>Actinomycetota</taxon>
        <taxon>Actinomycetes</taxon>
        <taxon>Micromonosporales</taxon>
        <taxon>Micromonosporaceae</taxon>
        <taxon>Dactylosporangium</taxon>
    </lineage>
</organism>
<evidence type="ECO:0008006" key="4">
    <source>
        <dbReference type="Google" id="ProtNLM"/>
    </source>
</evidence>
<accession>A0A9W6NJ84</accession>
<keyword evidence="3" id="KW-1185">Reference proteome</keyword>
<sequence>MSDEEVIDLFDRAVAEVPPALLPAPHAAIRRRVRRRRATGWGAATAAVLVVVAGFAVARADRASDSPQPAASKETAATAGVPWAGARIDRAGTRITVYAVPMLGKCVERDPAHDDLVLTDDKITMSLDGAYTGCADDTQVTARAFELPQAAGTRLLADGRSPWGQPFIFSDTDLPDLAGGGWSEQPPSWLGSGDPTLALRFTRPGGPDLRVLAVRSQPEPGSQDETPDHALMVNGKRIDVYDRAGRPTASWWSADAGAVHFTMDVSGAALAAPEFDAMLRGLTWA</sequence>
<name>A0A9W6NJ84_9ACTN</name>
<dbReference type="EMBL" id="BSFP01000001">
    <property type="protein sequence ID" value="GLK98406.1"/>
    <property type="molecule type" value="Genomic_DNA"/>
</dbReference>
<proteinExistence type="predicted"/>
<feature type="transmembrane region" description="Helical" evidence="1">
    <location>
        <begin position="38"/>
        <end position="58"/>
    </location>
</feature>